<dbReference type="InterPro" id="IPR050678">
    <property type="entry name" value="DNA_Partitioning_ATPase"/>
</dbReference>
<geneLocation type="plasmid" evidence="2">
    <name>unnamed2</name>
</geneLocation>
<dbReference type="InterPro" id="IPR027417">
    <property type="entry name" value="P-loop_NTPase"/>
</dbReference>
<keyword evidence="4" id="KW-1185">Reference proteome</keyword>
<evidence type="ECO:0000313" key="2">
    <source>
        <dbReference type="EMBL" id="APX98629.1"/>
    </source>
</evidence>
<evidence type="ECO:0000313" key="5">
    <source>
        <dbReference type="Proteomes" id="UP000187321"/>
    </source>
</evidence>
<dbReference type="RefSeq" id="WP_076584090.1">
    <property type="nucleotide sequence ID" value="NZ_CP019329.1"/>
</dbReference>
<feature type="domain" description="AAA" evidence="1">
    <location>
        <begin position="10"/>
        <end position="187"/>
    </location>
</feature>
<reference evidence="2 5" key="1">
    <citation type="submission" date="2017-01" db="EMBL/GenBank/DDBJ databases">
        <title>Complete genome sequence of Haloterrigena daqingensis type strain (JX313T).</title>
        <authorList>
            <person name="Shuang W."/>
        </authorList>
    </citation>
    <scope>NUCLEOTIDE SEQUENCE [LARGE SCALE GENOMIC DNA]</scope>
    <source>
        <strain evidence="5">JX313</strain>
        <strain evidence="2">JX313T</strain>
        <plasmid evidence="5">Plasmid unnamed2</plasmid>
        <plasmid evidence="2">unnamed2</plasmid>
    </source>
</reference>
<dbReference type="AlphaFoldDB" id="A0A1N7G1I9"/>
<proteinExistence type="predicted"/>
<dbReference type="Proteomes" id="UP000187321">
    <property type="component" value="Plasmid unnamed2"/>
</dbReference>
<gene>
    <name evidence="2" type="ORF">BB347_18220</name>
    <name evidence="3" type="ORF">SAMN05421809_3660</name>
</gene>
<dbReference type="Pfam" id="PF13614">
    <property type="entry name" value="AAA_31"/>
    <property type="match status" value="1"/>
</dbReference>
<evidence type="ECO:0000313" key="3">
    <source>
        <dbReference type="EMBL" id="SIS06384.1"/>
    </source>
</evidence>
<dbReference type="KEGG" id="hda:BB347_18220"/>
<dbReference type="OrthoDB" id="322322at2157"/>
<dbReference type="EMBL" id="CP019329">
    <property type="protein sequence ID" value="APX98629.1"/>
    <property type="molecule type" value="Genomic_DNA"/>
</dbReference>
<dbReference type="GeneID" id="30957921"/>
<dbReference type="EMBL" id="FTNP01000008">
    <property type="protein sequence ID" value="SIS06384.1"/>
    <property type="molecule type" value="Genomic_DNA"/>
</dbReference>
<dbReference type="Proteomes" id="UP000185687">
    <property type="component" value="Unassembled WGS sequence"/>
</dbReference>
<keyword evidence="2" id="KW-0614">Plasmid</keyword>
<evidence type="ECO:0000313" key="4">
    <source>
        <dbReference type="Proteomes" id="UP000185687"/>
    </source>
</evidence>
<dbReference type="SUPFAM" id="SSF52540">
    <property type="entry name" value="P-loop containing nucleoside triphosphate hydrolases"/>
    <property type="match status" value="1"/>
</dbReference>
<reference evidence="3 4" key="2">
    <citation type="submission" date="2017-01" db="EMBL/GenBank/DDBJ databases">
        <authorList>
            <person name="Mah S.A."/>
            <person name="Swanson W.J."/>
            <person name="Moy G.W."/>
            <person name="Vacquier V.D."/>
        </authorList>
    </citation>
    <scope>NUCLEOTIDE SEQUENCE [LARGE SCALE GENOMIC DNA]</scope>
    <source>
        <strain evidence="3 4">CGMCC 1.8909</strain>
    </source>
</reference>
<protein>
    <submittedName>
        <fullName evidence="3">Chromosome partitioning protein</fullName>
    </submittedName>
</protein>
<organism evidence="3 4">
    <name type="scientific">Natronorubrum daqingense</name>
    <dbReference type="NCBI Taxonomy" id="588898"/>
    <lineage>
        <taxon>Archaea</taxon>
        <taxon>Methanobacteriati</taxon>
        <taxon>Methanobacteriota</taxon>
        <taxon>Stenosarchaea group</taxon>
        <taxon>Halobacteria</taxon>
        <taxon>Halobacteriales</taxon>
        <taxon>Natrialbaceae</taxon>
        <taxon>Natronorubrum</taxon>
    </lineage>
</organism>
<dbReference type="InterPro" id="IPR025669">
    <property type="entry name" value="AAA_dom"/>
</dbReference>
<dbReference type="PANTHER" id="PTHR13696">
    <property type="entry name" value="P-LOOP CONTAINING NUCLEOSIDE TRIPHOSPHATE HYDROLASE"/>
    <property type="match status" value="1"/>
</dbReference>
<sequence>MSDKILSGAFYVPKGGIAKTTSTGHIGVSAHADHGLETVLIDLAGTQNDLATQFGLKDDVADPDIPISIVFSDKWELLRDNADDIVDRMVYETDEGVDLIPADGGLSAEDNNLANVPLEDRYDRLETFLQEEIAPRYDLALFDLPGKEDNITINGLHAAENVIAPLKPGAFELTQLENLQDELEVIAGDTDHDAEPTLQLVFATMVDRTTNLSSEFVDQLEADYPEISGPPVAESANISDGQSNGRTLLAFDDDELYSTGKRARSAYRELTDELLTRLEDNK</sequence>
<dbReference type="PANTHER" id="PTHR13696:SF99">
    <property type="entry name" value="COBYRINIC ACID AC-DIAMIDE SYNTHASE"/>
    <property type="match status" value="1"/>
</dbReference>
<name>A0A1N7G1I9_9EURY</name>
<dbReference type="Gene3D" id="3.40.50.300">
    <property type="entry name" value="P-loop containing nucleotide triphosphate hydrolases"/>
    <property type="match status" value="1"/>
</dbReference>
<accession>A0A1N7G1I9</accession>
<evidence type="ECO:0000259" key="1">
    <source>
        <dbReference type="Pfam" id="PF13614"/>
    </source>
</evidence>